<feature type="compositionally biased region" description="Basic and acidic residues" evidence="1">
    <location>
        <begin position="801"/>
        <end position="810"/>
    </location>
</feature>
<feature type="compositionally biased region" description="Acidic residues" evidence="1">
    <location>
        <begin position="702"/>
        <end position="726"/>
    </location>
</feature>
<proteinExistence type="predicted"/>
<feature type="compositionally biased region" description="Low complexity" evidence="1">
    <location>
        <begin position="599"/>
        <end position="616"/>
    </location>
</feature>
<feature type="compositionally biased region" description="Low complexity" evidence="1">
    <location>
        <begin position="273"/>
        <end position="301"/>
    </location>
</feature>
<gene>
    <name evidence="3" type="ORF">JX265_009769</name>
</gene>
<feature type="region of interest" description="Disordered" evidence="1">
    <location>
        <begin position="516"/>
        <end position="642"/>
    </location>
</feature>
<dbReference type="PROSITE" id="PS50172">
    <property type="entry name" value="BRCT"/>
    <property type="match status" value="1"/>
</dbReference>
<evidence type="ECO:0000256" key="1">
    <source>
        <dbReference type="SAM" id="MobiDB-lite"/>
    </source>
</evidence>
<organism evidence="3 4">
    <name type="scientific">Neoarthrinium moseri</name>
    <dbReference type="NCBI Taxonomy" id="1658444"/>
    <lineage>
        <taxon>Eukaryota</taxon>
        <taxon>Fungi</taxon>
        <taxon>Dikarya</taxon>
        <taxon>Ascomycota</taxon>
        <taxon>Pezizomycotina</taxon>
        <taxon>Sordariomycetes</taxon>
        <taxon>Xylariomycetidae</taxon>
        <taxon>Amphisphaeriales</taxon>
        <taxon>Apiosporaceae</taxon>
        <taxon>Neoarthrinium</taxon>
    </lineage>
</organism>
<protein>
    <recommendedName>
        <fullName evidence="2">BRCT domain-containing protein</fullName>
    </recommendedName>
</protein>
<comment type="caution">
    <text evidence="3">The sequence shown here is derived from an EMBL/GenBank/DDBJ whole genome shotgun (WGS) entry which is preliminary data.</text>
</comment>
<feature type="region of interest" description="Disordered" evidence="1">
    <location>
        <begin position="261"/>
        <end position="306"/>
    </location>
</feature>
<dbReference type="Proteomes" id="UP000829685">
    <property type="component" value="Unassembled WGS sequence"/>
</dbReference>
<dbReference type="Gene3D" id="3.40.50.10190">
    <property type="entry name" value="BRCT domain"/>
    <property type="match status" value="1"/>
</dbReference>
<feature type="region of interest" description="Disordered" evidence="1">
    <location>
        <begin position="348"/>
        <end position="380"/>
    </location>
</feature>
<feature type="compositionally biased region" description="Gly residues" evidence="1">
    <location>
        <begin position="787"/>
        <end position="800"/>
    </location>
</feature>
<sequence>MAPKSLDGKPKAIFKNIVVALAGKMSGDFTDEKLTEWMKLRGGSFSAEFDNSVTHLVASKEQFKKKVPRVKEALNRKKVEIVDPNWLEMSMVDNKRRDLKHYSFRAKHNRLKAKQAKANKAARGIEQDARNYVNTHLYHVYSDETVFRYQIELVKNDGARMYLELWESNNKPHLYFFALRYIRCKGAPMIYQRQSETPGPFDREFDMFRKAFCDKVGILWNDRMDEADGTGLVKPVKGKMYSYQIPTLGKPVGHVRGKVWERPEENQDQPNISGSTSSFGDGESSSSSAASTGNSGKSSSTNVAAAGESSGNPYASIFGNGEASSSGKGTKVSKAKLTIRNSTADAGVATKDKGKNVVRNGEGFNSHAAHKDGRGTSASSAIAIDDDDEQTGFGSFTVFDALQDYNKGMINEAGQPITGQDTAMTDAAPSGAPAEQKSPALPMKPLPITPEKLIVPCEPNAPRKAGPPVAPGESSNATKAPSESQPKILNGTAPAPWMNDAQIEALGVLNARREREKALKAANARAKALNKKKLPTVASINAQAKVDTEKKSEAAKESKGQKSGSAPIAINSQPEKTAITAYSAKHQKNITRPAPAADPQQTPNAAAGNAATNEQELLANEQKLLSVKRKQPEPSVRRDLDDLQSAAGVGAIATAGATAADDDTTTAPCPAKRAKTAGSAEKAKPKQKKKNQDGASAYDIGGGDDADVEDLSDGDFDPDEDEDGPPPEEPAADKVAGLQDLMALDAREADAQGAQDSATGEAAADAETDDTDSSDDSGYESRAVPSGGCGIQPAGAGGQPGEDKTVVEPQ</sequence>
<dbReference type="EMBL" id="JAFIMR010000030">
    <property type="protein sequence ID" value="KAI1861150.1"/>
    <property type="molecule type" value="Genomic_DNA"/>
</dbReference>
<evidence type="ECO:0000313" key="4">
    <source>
        <dbReference type="Proteomes" id="UP000829685"/>
    </source>
</evidence>
<feature type="compositionally biased region" description="Acidic residues" evidence="1">
    <location>
        <begin position="764"/>
        <end position="778"/>
    </location>
</feature>
<accession>A0A9P9WG02</accession>
<dbReference type="InterPro" id="IPR001357">
    <property type="entry name" value="BRCT_dom"/>
</dbReference>
<feature type="compositionally biased region" description="Basic and acidic residues" evidence="1">
    <location>
        <begin position="630"/>
        <end position="641"/>
    </location>
</feature>
<evidence type="ECO:0000313" key="3">
    <source>
        <dbReference type="EMBL" id="KAI1861150.1"/>
    </source>
</evidence>
<feature type="compositionally biased region" description="Basic and acidic residues" evidence="1">
    <location>
        <begin position="546"/>
        <end position="560"/>
    </location>
</feature>
<feature type="region of interest" description="Disordered" evidence="1">
    <location>
        <begin position="655"/>
        <end position="810"/>
    </location>
</feature>
<feature type="compositionally biased region" description="Polar residues" evidence="1">
    <location>
        <begin position="473"/>
        <end position="487"/>
    </location>
</feature>
<feature type="compositionally biased region" description="Low complexity" evidence="1">
    <location>
        <begin position="753"/>
        <end position="763"/>
    </location>
</feature>
<keyword evidence="4" id="KW-1185">Reference proteome</keyword>
<dbReference type="InterPro" id="IPR036420">
    <property type="entry name" value="BRCT_dom_sf"/>
</dbReference>
<evidence type="ECO:0000259" key="2">
    <source>
        <dbReference type="PROSITE" id="PS50172"/>
    </source>
</evidence>
<dbReference type="Pfam" id="PF00533">
    <property type="entry name" value="BRCT"/>
    <property type="match status" value="1"/>
</dbReference>
<dbReference type="SUPFAM" id="SSF52113">
    <property type="entry name" value="BRCT domain"/>
    <property type="match status" value="1"/>
</dbReference>
<reference evidence="3" key="1">
    <citation type="submission" date="2021-03" db="EMBL/GenBank/DDBJ databases">
        <title>Revisited historic fungal species revealed as producer of novel bioactive compounds through whole genome sequencing and comparative genomics.</title>
        <authorList>
            <person name="Vignolle G.A."/>
            <person name="Hochenegger N."/>
            <person name="Mach R.L."/>
            <person name="Mach-Aigner A.R."/>
            <person name="Javad Rahimi M."/>
            <person name="Salim K.A."/>
            <person name="Chan C.M."/>
            <person name="Lim L.B.L."/>
            <person name="Cai F."/>
            <person name="Druzhinina I.S."/>
            <person name="U'Ren J.M."/>
            <person name="Derntl C."/>
        </authorList>
    </citation>
    <scope>NUCLEOTIDE SEQUENCE</scope>
    <source>
        <strain evidence="3">TUCIM 5799</strain>
    </source>
</reference>
<name>A0A9P9WG02_9PEZI</name>
<feature type="domain" description="BRCT" evidence="2">
    <location>
        <begin position="9"/>
        <end position="104"/>
    </location>
</feature>
<dbReference type="AlphaFoldDB" id="A0A9P9WG02"/>
<feature type="region of interest" description="Disordered" evidence="1">
    <location>
        <begin position="412"/>
        <end position="497"/>
    </location>
</feature>